<sequence>MTTPELLQSSYILGASPYCAQADVGNGFSIAVLVLHALALVWLVLNFISPERKFLLPLKSWFLIFQALAHLVTMVVLISDVVPKDPKLPWCVVYYNGNYVWCRVLLMVTTILTAVTAILNILPCYNIVLMYLHLIVNLTFVIFSWVNFFGTGCSGWHQHWKTVHNLLAQFLMPTLTFIGMLMIVAKFNFRVTKKTVVTKREVIIENEEPPHTQDY</sequence>
<gene>
    <name evidence="2" type="ORF">BLNAU_22639</name>
</gene>
<keyword evidence="1" id="KW-0812">Transmembrane</keyword>
<name>A0ABQ9WSH4_9EUKA</name>
<feature type="transmembrane region" description="Helical" evidence="1">
    <location>
        <begin position="98"/>
        <end position="121"/>
    </location>
</feature>
<keyword evidence="1" id="KW-1133">Transmembrane helix</keyword>
<dbReference type="Proteomes" id="UP001281761">
    <property type="component" value="Unassembled WGS sequence"/>
</dbReference>
<feature type="transmembrane region" description="Helical" evidence="1">
    <location>
        <begin position="60"/>
        <end position="78"/>
    </location>
</feature>
<evidence type="ECO:0000256" key="1">
    <source>
        <dbReference type="SAM" id="Phobius"/>
    </source>
</evidence>
<comment type="caution">
    <text evidence="2">The sequence shown here is derived from an EMBL/GenBank/DDBJ whole genome shotgun (WGS) entry which is preliminary data.</text>
</comment>
<protein>
    <submittedName>
        <fullName evidence="2">Uncharacterized protein</fullName>
    </submittedName>
</protein>
<keyword evidence="3" id="KW-1185">Reference proteome</keyword>
<evidence type="ECO:0000313" key="2">
    <source>
        <dbReference type="EMBL" id="KAK2942449.1"/>
    </source>
</evidence>
<feature type="transmembrane region" description="Helical" evidence="1">
    <location>
        <begin position="166"/>
        <end position="185"/>
    </location>
</feature>
<keyword evidence="1" id="KW-0472">Membrane</keyword>
<dbReference type="EMBL" id="JARBJD010000408">
    <property type="protein sequence ID" value="KAK2942449.1"/>
    <property type="molecule type" value="Genomic_DNA"/>
</dbReference>
<evidence type="ECO:0000313" key="3">
    <source>
        <dbReference type="Proteomes" id="UP001281761"/>
    </source>
</evidence>
<organism evidence="2 3">
    <name type="scientific">Blattamonas nauphoetae</name>
    <dbReference type="NCBI Taxonomy" id="2049346"/>
    <lineage>
        <taxon>Eukaryota</taxon>
        <taxon>Metamonada</taxon>
        <taxon>Preaxostyla</taxon>
        <taxon>Oxymonadida</taxon>
        <taxon>Blattamonas</taxon>
    </lineage>
</organism>
<proteinExistence type="predicted"/>
<feature type="transmembrane region" description="Helical" evidence="1">
    <location>
        <begin position="27"/>
        <end position="48"/>
    </location>
</feature>
<reference evidence="2 3" key="1">
    <citation type="journal article" date="2022" name="bioRxiv">
        <title>Genomics of Preaxostyla Flagellates Illuminates Evolutionary Transitions and the Path Towards Mitochondrial Loss.</title>
        <authorList>
            <person name="Novak L.V.F."/>
            <person name="Treitli S.C."/>
            <person name="Pyrih J."/>
            <person name="Halakuc P."/>
            <person name="Pipaliya S.V."/>
            <person name="Vacek V."/>
            <person name="Brzon O."/>
            <person name="Soukal P."/>
            <person name="Eme L."/>
            <person name="Dacks J.B."/>
            <person name="Karnkowska A."/>
            <person name="Elias M."/>
            <person name="Hampl V."/>
        </authorList>
    </citation>
    <scope>NUCLEOTIDE SEQUENCE [LARGE SCALE GENOMIC DNA]</scope>
    <source>
        <strain evidence="2">NAU3</strain>
        <tissue evidence="2">Gut</tissue>
    </source>
</reference>
<accession>A0ABQ9WSH4</accession>
<feature type="transmembrane region" description="Helical" evidence="1">
    <location>
        <begin position="128"/>
        <end position="146"/>
    </location>
</feature>